<dbReference type="InterPro" id="IPR001555">
    <property type="entry name" value="GART_AS"/>
</dbReference>
<dbReference type="Pfam" id="PF00551">
    <property type="entry name" value="Formyl_trans_N"/>
    <property type="match status" value="1"/>
</dbReference>
<dbReference type="EMBL" id="RCDA01000004">
    <property type="protein sequence ID" value="RLK47155.1"/>
    <property type="molecule type" value="Genomic_DNA"/>
</dbReference>
<evidence type="ECO:0000313" key="11">
    <source>
        <dbReference type="EMBL" id="RLK47155.1"/>
    </source>
</evidence>
<evidence type="ECO:0000256" key="3">
    <source>
        <dbReference type="ARBA" id="ARBA00012261"/>
    </source>
</evidence>
<dbReference type="InterPro" id="IPR036477">
    <property type="entry name" value="Formyl_transf_N_sf"/>
</dbReference>
<evidence type="ECO:0000313" key="12">
    <source>
        <dbReference type="Proteomes" id="UP000275461"/>
    </source>
</evidence>
<dbReference type="RefSeq" id="WP_121442978.1">
    <property type="nucleotide sequence ID" value="NZ_RCDA01000004.1"/>
</dbReference>
<reference evidence="11 12" key="1">
    <citation type="submission" date="2018-10" db="EMBL/GenBank/DDBJ databases">
        <title>Genomic Encyclopedia of Type Strains, Phase IV (KMG-IV): sequencing the most valuable type-strain genomes for metagenomic binning, comparative biology and taxonomic classification.</title>
        <authorList>
            <person name="Goeker M."/>
        </authorList>
    </citation>
    <scope>NUCLEOTIDE SEQUENCE [LARGE SCALE GENOMIC DNA]</scope>
    <source>
        <strain evidence="11 12">DSM 12769</strain>
    </source>
</reference>
<dbReference type="PANTHER" id="PTHR11138">
    <property type="entry name" value="METHIONYL-TRNA FORMYLTRANSFERASE"/>
    <property type="match status" value="1"/>
</dbReference>
<accession>A0A498BTY1</accession>
<dbReference type="HAMAP" id="MF_00182">
    <property type="entry name" value="Formyl_trans"/>
    <property type="match status" value="1"/>
</dbReference>
<dbReference type="GO" id="GO:0004479">
    <property type="term" value="F:methionyl-tRNA formyltransferase activity"/>
    <property type="evidence" value="ECO:0007669"/>
    <property type="project" value="UniProtKB-UniRule"/>
</dbReference>
<evidence type="ECO:0000256" key="5">
    <source>
        <dbReference type="ARBA" id="ARBA00022679"/>
    </source>
</evidence>
<organism evidence="11 12">
    <name type="scientific">Alkalispirillum mobile</name>
    <dbReference type="NCBI Taxonomy" id="85925"/>
    <lineage>
        <taxon>Bacteria</taxon>
        <taxon>Pseudomonadati</taxon>
        <taxon>Pseudomonadota</taxon>
        <taxon>Gammaproteobacteria</taxon>
        <taxon>Chromatiales</taxon>
        <taxon>Ectothiorhodospiraceae</taxon>
        <taxon>Alkalispirillum</taxon>
    </lineage>
</organism>
<evidence type="ECO:0000256" key="2">
    <source>
        <dbReference type="ARBA" id="ARBA00010699"/>
    </source>
</evidence>
<evidence type="ECO:0000256" key="6">
    <source>
        <dbReference type="ARBA" id="ARBA00022917"/>
    </source>
</evidence>
<comment type="similarity">
    <text evidence="2 8">Belongs to the Fmt family.</text>
</comment>
<evidence type="ECO:0000256" key="1">
    <source>
        <dbReference type="ARBA" id="ARBA00002606"/>
    </source>
</evidence>
<dbReference type="Gene3D" id="3.40.50.170">
    <property type="entry name" value="Formyl transferase, N-terminal domain"/>
    <property type="match status" value="1"/>
</dbReference>
<keyword evidence="6 8" id="KW-0648">Protein biosynthesis</keyword>
<feature type="domain" description="Formyl transferase N-terminal" evidence="9">
    <location>
        <begin position="9"/>
        <end position="181"/>
    </location>
</feature>
<dbReference type="AlphaFoldDB" id="A0A498BTY1"/>
<dbReference type="GO" id="GO:0005829">
    <property type="term" value="C:cytosol"/>
    <property type="evidence" value="ECO:0007669"/>
    <property type="project" value="TreeGrafter"/>
</dbReference>
<protein>
    <recommendedName>
        <fullName evidence="4 8">Methionyl-tRNA formyltransferase</fullName>
        <ecNumber evidence="3 8">2.1.2.9</ecNumber>
    </recommendedName>
</protein>
<dbReference type="Proteomes" id="UP000275461">
    <property type="component" value="Unassembled WGS sequence"/>
</dbReference>
<dbReference type="InterPro" id="IPR011034">
    <property type="entry name" value="Formyl_transferase-like_C_sf"/>
</dbReference>
<dbReference type="Gene3D" id="3.10.25.10">
    <property type="entry name" value="Formyl transferase, C-terminal domain"/>
    <property type="match status" value="1"/>
</dbReference>
<keyword evidence="12" id="KW-1185">Reference proteome</keyword>
<gene>
    <name evidence="8" type="primary">fmt</name>
    <name evidence="11" type="ORF">DFR31_2474</name>
</gene>
<comment type="catalytic activity">
    <reaction evidence="7 8">
        <text>L-methionyl-tRNA(fMet) + (6R)-10-formyltetrahydrofolate = N-formyl-L-methionyl-tRNA(fMet) + (6S)-5,6,7,8-tetrahydrofolate + H(+)</text>
        <dbReference type="Rhea" id="RHEA:24380"/>
        <dbReference type="Rhea" id="RHEA-COMP:9952"/>
        <dbReference type="Rhea" id="RHEA-COMP:9953"/>
        <dbReference type="ChEBI" id="CHEBI:15378"/>
        <dbReference type="ChEBI" id="CHEBI:57453"/>
        <dbReference type="ChEBI" id="CHEBI:78530"/>
        <dbReference type="ChEBI" id="CHEBI:78844"/>
        <dbReference type="ChEBI" id="CHEBI:195366"/>
        <dbReference type="EC" id="2.1.2.9"/>
    </reaction>
</comment>
<dbReference type="NCBIfam" id="TIGR00460">
    <property type="entry name" value="fmt"/>
    <property type="match status" value="1"/>
</dbReference>
<sequence length="317" mass="33795">MSTTPPRLVFAGTPDFAVPSLQALLDAGHRPLAVYTQPDRRAGRGRKPRPSPVKALALAHDLPVHQPQSLRDPAAQAELAALQPDLMVVIAYGLILPEAALQIPRLGCVNLHASLLPRWRGAAPVQRAILAGDTETGVCLMQMEAGLDTGPVLARARCPIGPRETGGGLHDRLAALSGAVLRDQLDDLLAGRLRAEPQPEAGVCYAEKLRKDEAWLDWSRSAAELDRQVRAFNPWPVAQTGWQGQVLRIWEAEPESEPGAPAGAEPGQVLAAADDGIRVATGEGQLRLLRLQAAGGRPLGVREFLNGRAVQAGDRLG</sequence>
<dbReference type="InterPro" id="IPR041711">
    <property type="entry name" value="Met-tRNA-FMT_N"/>
</dbReference>
<proteinExistence type="inferred from homology"/>
<dbReference type="InterPro" id="IPR002376">
    <property type="entry name" value="Formyl_transf_N"/>
</dbReference>
<evidence type="ECO:0000256" key="7">
    <source>
        <dbReference type="ARBA" id="ARBA00048558"/>
    </source>
</evidence>
<dbReference type="Pfam" id="PF02911">
    <property type="entry name" value="Formyl_trans_C"/>
    <property type="match status" value="1"/>
</dbReference>
<dbReference type="SUPFAM" id="SSF50486">
    <property type="entry name" value="FMT C-terminal domain-like"/>
    <property type="match status" value="1"/>
</dbReference>
<keyword evidence="5 8" id="KW-0808">Transferase</keyword>
<dbReference type="InterPro" id="IPR037022">
    <property type="entry name" value="Formyl_trans_C_sf"/>
</dbReference>
<dbReference type="PROSITE" id="PS00373">
    <property type="entry name" value="GART"/>
    <property type="match status" value="1"/>
</dbReference>
<dbReference type="PANTHER" id="PTHR11138:SF5">
    <property type="entry name" value="METHIONYL-TRNA FORMYLTRANSFERASE, MITOCHONDRIAL"/>
    <property type="match status" value="1"/>
</dbReference>
<evidence type="ECO:0000259" key="9">
    <source>
        <dbReference type="Pfam" id="PF00551"/>
    </source>
</evidence>
<dbReference type="OrthoDB" id="9802815at2"/>
<dbReference type="EC" id="2.1.2.9" evidence="3 8"/>
<dbReference type="CDD" id="cd08646">
    <property type="entry name" value="FMT_core_Met-tRNA-FMT_N"/>
    <property type="match status" value="1"/>
</dbReference>
<dbReference type="SUPFAM" id="SSF53328">
    <property type="entry name" value="Formyltransferase"/>
    <property type="match status" value="1"/>
</dbReference>
<dbReference type="CDD" id="cd08704">
    <property type="entry name" value="Met_tRNA_FMT_C"/>
    <property type="match status" value="1"/>
</dbReference>
<dbReference type="FunFam" id="3.40.50.12230:FF:000001">
    <property type="entry name" value="Methionyl-tRNA formyltransferase"/>
    <property type="match status" value="1"/>
</dbReference>
<dbReference type="InterPro" id="IPR005793">
    <property type="entry name" value="Formyl_trans_C"/>
</dbReference>
<evidence type="ECO:0000259" key="10">
    <source>
        <dbReference type="Pfam" id="PF02911"/>
    </source>
</evidence>
<feature type="domain" description="Formyl transferase C-terminal" evidence="10">
    <location>
        <begin position="208"/>
        <end position="308"/>
    </location>
</feature>
<dbReference type="InterPro" id="IPR044135">
    <property type="entry name" value="Met-tRNA-FMT_C"/>
</dbReference>
<feature type="binding site" evidence="8">
    <location>
        <begin position="114"/>
        <end position="117"/>
    </location>
    <ligand>
        <name>(6S)-5,6,7,8-tetrahydrofolate</name>
        <dbReference type="ChEBI" id="CHEBI:57453"/>
    </ligand>
</feature>
<comment type="caution">
    <text evidence="11">The sequence shown here is derived from an EMBL/GenBank/DDBJ whole genome shotgun (WGS) entry which is preliminary data.</text>
</comment>
<comment type="function">
    <text evidence="1 8">Attaches a formyl group to the free amino group of methionyl-tRNA(fMet). The formyl group appears to play a dual role in the initiator identity of N-formylmethionyl-tRNA by promoting its recognition by IF2 and preventing the misappropriation of this tRNA by the elongation apparatus.</text>
</comment>
<evidence type="ECO:0000256" key="4">
    <source>
        <dbReference type="ARBA" id="ARBA00016014"/>
    </source>
</evidence>
<evidence type="ECO:0000256" key="8">
    <source>
        <dbReference type="HAMAP-Rule" id="MF_00182"/>
    </source>
</evidence>
<name>A0A498BTY1_9GAMM</name>
<dbReference type="InterPro" id="IPR005794">
    <property type="entry name" value="Fmt"/>
</dbReference>